<evidence type="ECO:0000313" key="4">
    <source>
        <dbReference type="Proteomes" id="UP001254608"/>
    </source>
</evidence>
<accession>A0ABU2WFW8</accession>
<dbReference type="PANTHER" id="PTHR42760:SF133">
    <property type="entry name" value="3-OXOACYL-[ACYL-CARRIER-PROTEIN] REDUCTASE"/>
    <property type="match status" value="1"/>
</dbReference>
<dbReference type="GO" id="GO:0047936">
    <property type="term" value="F:glucose 1-dehydrogenase [NAD(P)+] activity"/>
    <property type="evidence" value="ECO:0007669"/>
    <property type="project" value="UniProtKB-EC"/>
</dbReference>
<dbReference type="EC" id="1.1.1.47" evidence="3"/>
<sequence>MDNKVCLVTGAAQGIGLATAERLIETGAQVMLTDINAQAGEAQAARLGGRAAFLQQDVTDVARWDAVLDAIHARWGGLDVTVNNAGIVQMGDIETCTPKDWARTIEINLTAVMTGTQKSVERMKGCGGGSIINLASIEGLIGESFALAYNAAKGGVRMFSKSAAIHCARAGYGIRINCVCPGFIETPMVGNAIGGLGAEMAQQFHQALMARVPMGRLGLPREIANAILFLASDESSFMTGSDLVVDGGHTAC</sequence>
<proteinExistence type="inferred from homology"/>
<dbReference type="InterPro" id="IPR036291">
    <property type="entry name" value="NAD(P)-bd_dom_sf"/>
</dbReference>
<comment type="similarity">
    <text evidence="1">Belongs to the short-chain dehydrogenases/reductases (SDR) family.</text>
</comment>
<dbReference type="EMBL" id="JAVRIC010000002">
    <property type="protein sequence ID" value="MDT0496186.1"/>
    <property type="molecule type" value="Genomic_DNA"/>
</dbReference>
<dbReference type="NCBIfam" id="NF005559">
    <property type="entry name" value="PRK07231.1"/>
    <property type="match status" value="1"/>
</dbReference>
<dbReference type="Proteomes" id="UP001254608">
    <property type="component" value="Unassembled WGS sequence"/>
</dbReference>
<dbReference type="InterPro" id="IPR020904">
    <property type="entry name" value="Sc_DH/Rdtase_CS"/>
</dbReference>
<organism evidence="3 4">
    <name type="scientific">Banduia mediterranea</name>
    <dbReference type="NCBI Taxonomy" id="3075609"/>
    <lineage>
        <taxon>Bacteria</taxon>
        <taxon>Pseudomonadati</taxon>
        <taxon>Pseudomonadota</taxon>
        <taxon>Gammaproteobacteria</taxon>
        <taxon>Nevskiales</taxon>
        <taxon>Algiphilaceae</taxon>
        <taxon>Banduia</taxon>
    </lineage>
</organism>
<comment type="caution">
    <text evidence="3">The sequence shown here is derived from an EMBL/GenBank/DDBJ whole genome shotgun (WGS) entry which is preliminary data.</text>
</comment>
<name>A0ABU2WFW8_9GAMM</name>
<protein>
    <submittedName>
        <fullName evidence="3">Glucose 1-dehydrogenase</fullName>
        <ecNumber evidence="3">1.1.1.47</ecNumber>
    </submittedName>
</protein>
<reference evidence="3 4" key="1">
    <citation type="submission" date="2023-09" db="EMBL/GenBank/DDBJ databases">
        <authorList>
            <person name="Rey-Velasco X."/>
        </authorList>
    </citation>
    <scope>NUCLEOTIDE SEQUENCE [LARGE SCALE GENOMIC DNA]</scope>
    <source>
        <strain evidence="3 4">W345</strain>
    </source>
</reference>
<dbReference type="SUPFAM" id="SSF51735">
    <property type="entry name" value="NAD(P)-binding Rossmann-fold domains"/>
    <property type="match status" value="1"/>
</dbReference>
<dbReference type="PROSITE" id="PS00061">
    <property type="entry name" value="ADH_SHORT"/>
    <property type="match status" value="1"/>
</dbReference>
<gene>
    <name evidence="3" type="ORF">RM530_02240</name>
</gene>
<dbReference type="PRINTS" id="PR00080">
    <property type="entry name" value="SDRFAMILY"/>
</dbReference>
<evidence type="ECO:0000256" key="2">
    <source>
        <dbReference type="ARBA" id="ARBA00023002"/>
    </source>
</evidence>
<keyword evidence="2 3" id="KW-0560">Oxidoreductase</keyword>
<evidence type="ECO:0000313" key="3">
    <source>
        <dbReference type="EMBL" id="MDT0496186.1"/>
    </source>
</evidence>
<keyword evidence="4" id="KW-1185">Reference proteome</keyword>
<dbReference type="Gene3D" id="3.40.50.720">
    <property type="entry name" value="NAD(P)-binding Rossmann-like Domain"/>
    <property type="match status" value="1"/>
</dbReference>
<dbReference type="PANTHER" id="PTHR42760">
    <property type="entry name" value="SHORT-CHAIN DEHYDROGENASES/REDUCTASES FAMILY MEMBER"/>
    <property type="match status" value="1"/>
</dbReference>
<dbReference type="Pfam" id="PF13561">
    <property type="entry name" value="adh_short_C2"/>
    <property type="match status" value="1"/>
</dbReference>
<dbReference type="InterPro" id="IPR002347">
    <property type="entry name" value="SDR_fam"/>
</dbReference>
<evidence type="ECO:0000256" key="1">
    <source>
        <dbReference type="ARBA" id="ARBA00006484"/>
    </source>
</evidence>
<dbReference type="PRINTS" id="PR00081">
    <property type="entry name" value="GDHRDH"/>
</dbReference>